<dbReference type="EMBL" id="HBUF01683483">
    <property type="protein sequence ID" value="CAG6792833.1"/>
    <property type="molecule type" value="Transcribed_RNA"/>
</dbReference>
<dbReference type="EMBL" id="HBUF01683485">
    <property type="protein sequence ID" value="CAG6792841.1"/>
    <property type="molecule type" value="Transcribed_RNA"/>
</dbReference>
<dbReference type="EMBL" id="HBUF01683484">
    <property type="protein sequence ID" value="CAG6792837.1"/>
    <property type="molecule type" value="Transcribed_RNA"/>
</dbReference>
<sequence length="143" mass="16119">MIPSPSICVLTNFVIHDVNILYIVCRHVIGRYLDGSGDMFPLGNRYEVPSVRKAGISSGFIRNLLMKYNIFPCRLVSFLYQKFWMLSLPGHFQLCVLLRTSVRIKRVTSESSIGPILVLSSSSLVSHQAFALNSFLPDHNSDQ</sequence>
<organism evidence="1">
    <name type="scientific">Cacopsylla melanoneura</name>
    <dbReference type="NCBI Taxonomy" id="428564"/>
    <lineage>
        <taxon>Eukaryota</taxon>
        <taxon>Metazoa</taxon>
        <taxon>Ecdysozoa</taxon>
        <taxon>Arthropoda</taxon>
        <taxon>Hexapoda</taxon>
        <taxon>Insecta</taxon>
        <taxon>Pterygota</taxon>
        <taxon>Neoptera</taxon>
        <taxon>Paraneoptera</taxon>
        <taxon>Hemiptera</taxon>
        <taxon>Sternorrhyncha</taxon>
        <taxon>Psylloidea</taxon>
        <taxon>Psyllidae</taxon>
        <taxon>Psyllinae</taxon>
        <taxon>Cacopsylla</taxon>
    </lineage>
</organism>
<protein>
    <submittedName>
        <fullName evidence="1">Uncharacterized protein</fullName>
    </submittedName>
</protein>
<proteinExistence type="predicted"/>
<reference evidence="1" key="1">
    <citation type="submission" date="2021-05" db="EMBL/GenBank/DDBJ databases">
        <authorList>
            <person name="Alioto T."/>
            <person name="Alioto T."/>
            <person name="Gomez Garrido J."/>
        </authorList>
    </citation>
    <scope>NUCLEOTIDE SEQUENCE</scope>
</reference>
<name>A0A8D9BWD2_9HEMI</name>
<dbReference type="AlphaFoldDB" id="A0A8D9BWD2"/>
<evidence type="ECO:0000313" key="1">
    <source>
        <dbReference type="EMBL" id="CAG6792833.1"/>
    </source>
</evidence>
<accession>A0A8D9BWD2</accession>
<dbReference type="EMBL" id="HBUF01683481">
    <property type="protein sequence ID" value="CAG6792825.1"/>
    <property type="molecule type" value="Transcribed_RNA"/>
</dbReference>
<dbReference type="EMBL" id="HBUF01683482">
    <property type="protein sequence ID" value="CAG6792829.1"/>
    <property type="molecule type" value="Transcribed_RNA"/>
</dbReference>